<dbReference type="EMBL" id="CAADFL010000743">
    <property type="protein sequence ID" value="VFK20918.1"/>
    <property type="molecule type" value="Genomic_DNA"/>
</dbReference>
<accession>A0A450TWY9</accession>
<dbReference type="EMBL" id="CAADFA010000745">
    <property type="protein sequence ID" value="VFJ73619.1"/>
    <property type="molecule type" value="Genomic_DNA"/>
</dbReference>
<dbReference type="GO" id="GO:0016301">
    <property type="term" value="F:kinase activity"/>
    <property type="evidence" value="ECO:0007669"/>
    <property type="project" value="UniProtKB-KW"/>
</dbReference>
<name>A0A450TWY9_9GAMM</name>
<dbReference type="EMBL" id="CAADEZ010000779">
    <property type="protein sequence ID" value="VFJ74446.1"/>
    <property type="molecule type" value="Genomic_DNA"/>
</dbReference>
<keyword evidence="1" id="KW-0808">Transferase</keyword>
<protein>
    <submittedName>
        <fullName evidence="1">Cytidylate kinase</fullName>
    </submittedName>
</protein>
<organism evidence="1">
    <name type="scientific">Candidatus Kentrum sp. FM</name>
    <dbReference type="NCBI Taxonomy" id="2126340"/>
    <lineage>
        <taxon>Bacteria</taxon>
        <taxon>Pseudomonadati</taxon>
        <taxon>Pseudomonadota</taxon>
        <taxon>Gammaproteobacteria</taxon>
        <taxon>Candidatus Kentrum</taxon>
    </lineage>
</organism>
<keyword evidence="1" id="KW-0418">Kinase</keyword>
<proteinExistence type="predicted"/>
<gene>
    <name evidence="2" type="ORF">BECKFM1743A_GA0114220_107791</name>
    <name evidence="3" type="ORF">BECKFM1743B_GA0114221_107432</name>
    <name evidence="1" type="ORF">BECKFM1743C_GA0114222_107452</name>
</gene>
<evidence type="ECO:0000313" key="3">
    <source>
        <dbReference type="EMBL" id="VFK20918.1"/>
    </source>
</evidence>
<dbReference type="Pfam" id="PF13189">
    <property type="entry name" value="Cytidylate_kin2"/>
    <property type="match status" value="1"/>
</dbReference>
<dbReference type="SUPFAM" id="SSF52540">
    <property type="entry name" value="P-loop containing nucleoside triphosphate hydrolases"/>
    <property type="match status" value="1"/>
</dbReference>
<dbReference type="Gene3D" id="3.40.50.300">
    <property type="entry name" value="P-loop containing nucleotide triphosphate hydrolases"/>
    <property type="match status" value="1"/>
</dbReference>
<dbReference type="AlphaFoldDB" id="A0A450TWY9"/>
<evidence type="ECO:0000313" key="2">
    <source>
        <dbReference type="EMBL" id="VFJ74446.1"/>
    </source>
</evidence>
<sequence length="233" mass="26158">MQSHHITHPHVTHPIITSLAECSQRTKQRHPSSKNCHAIALSAESGAGGKEVATILAERLNVPLYDREIMDAIAHETHLDKHLLERLDERVDGLKGAWLYSILAGKNFSRDNYRRTLVHVLLDIAYCCCHHGGVILGRGGSFILADKPVFRVHIVGSLAPCTARVAAREGITLEEAKRKIKRKNKARRNYIKALFKCDNNDPTHFDLVINSDHLPPAQIADLIFEAWNCVKFK</sequence>
<evidence type="ECO:0000313" key="1">
    <source>
        <dbReference type="EMBL" id="VFJ73619.1"/>
    </source>
</evidence>
<reference evidence="1" key="1">
    <citation type="submission" date="2019-02" db="EMBL/GenBank/DDBJ databases">
        <authorList>
            <person name="Gruber-Vodicka R. H."/>
            <person name="Seah K. B. B."/>
        </authorList>
    </citation>
    <scope>NUCLEOTIDE SEQUENCE</scope>
    <source>
        <strain evidence="2">BECK_BZ163</strain>
        <strain evidence="3">BECK_BZ164</strain>
        <strain evidence="1">BECK_BZ165</strain>
    </source>
</reference>
<dbReference type="InterPro" id="IPR027417">
    <property type="entry name" value="P-loop_NTPase"/>
</dbReference>